<keyword evidence="3 9" id="KW-1133">Transmembrane helix</keyword>
<dbReference type="Pfam" id="PF00001">
    <property type="entry name" value="7tm_1"/>
    <property type="match status" value="1"/>
</dbReference>
<dbReference type="PROSITE" id="PS00237">
    <property type="entry name" value="G_PROTEIN_RECEP_F1_1"/>
    <property type="match status" value="1"/>
</dbReference>
<comment type="subcellular location">
    <subcellularLocation>
        <location evidence="1">Membrane</location>
        <topology evidence="1">Multi-pass membrane protein</topology>
    </subcellularLocation>
</comment>
<reference evidence="11 12" key="1">
    <citation type="submission" date="2024-01" db="EMBL/GenBank/DDBJ databases">
        <title>The genome of the rayed Mediterranean limpet Patella caerulea (Linnaeus, 1758).</title>
        <authorList>
            <person name="Anh-Thu Weber A."/>
            <person name="Halstead-Nussloch G."/>
        </authorList>
    </citation>
    <scope>NUCLEOTIDE SEQUENCE [LARGE SCALE GENOMIC DNA]</scope>
    <source>
        <strain evidence="11">AATW-2023a</strain>
        <tissue evidence="11">Whole specimen</tissue>
    </source>
</reference>
<keyword evidence="5 9" id="KW-0472">Membrane</keyword>
<comment type="similarity">
    <text evidence="8">Belongs to the G-protein coupled receptor 1 family.</text>
</comment>
<dbReference type="PANTHER" id="PTHR24235">
    <property type="entry name" value="NEUROPEPTIDE Y RECEPTOR"/>
    <property type="match status" value="1"/>
</dbReference>
<dbReference type="Proteomes" id="UP001347796">
    <property type="component" value="Unassembled WGS sequence"/>
</dbReference>
<evidence type="ECO:0000259" key="10">
    <source>
        <dbReference type="PROSITE" id="PS50262"/>
    </source>
</evidence>
<protein>
    <recommendedName>
        <fullName evidence="10">G-protein coupled receptors family 1 profile domain-containing protein</fullName>
    </recommendedName>
</protein>
<evidence type="ECO:0000256" key="9">
    <source>
        <dbReference type="SAM" id="Phobius"/>
    </source>
</evidence>
<dbReference type="PANTHER" id="PTHR24235:SF12">
    <property type="entry name" value="G-PROTEIN COUPLED RECEPTORS FAMILY 1 PROFILE DOMAIN-CONTAINING PROTEIN"/>
    <property type="match status" value="1"/>
</dbReference>
<feature type="transmembrane region" description="Helical" evidence="9">
    <location>
        <begin position="169"/>
        <end position="191"/>
    </location>
</feature>
<feature type="transmembrane region" description="Helical" evidence="9">
    <location>
        <begin position="219"/>
        <end position="240"/>
    </location>
</feature>
<keyword evidence="4 8" id="KW-0297">G-protein coupled receptor</keyword>
<feature type="transmembrane region" description="Helical" evidence="9">
    <location>
        <begin position="310"/>
        <end position="335"/>
    </location>
</feature>
<keyword evidence="2 8" id="KW-0812">Transmembrane</keyword>
<evidence type="ECO:0000256" key="8">
    <source>
        <dbReference type="RuleBase" id="RU000688"/>
    </source>
</evidence>
<evidence type="ECO:0000256" key="5">
    <source>
        <dbReference type="ARBA" id="ARBA00023136"/>
    </source>
</evidence>
<evidence type="ECO:0000313" key="12">
    <source>
        <dbReference type="Proteomes" id="UP001347796"/>
    </source>
</evidence>
<keyword evidence="12" id="KW-1185">Reference proteome</keyword>
<keyword evidence="7 8" id="KW-0807">Transducer</keyword>
<dbReference type="EMBL" id="JAZGQO010000006">
    <property type="protein sequence ID" value="KAK6186532.1"/>
    <property type="molecule type" value="Genomic_DNA"/>
</dbReference>
<evidence type="ECO:0000256" key="4">
    <source>
        <dbReference type="ARBA" id="ARBA00023040"/>
    </source>
</evidence>
<dbReference type="SUPFAM" id="SSF81321">
    <property type="entry name" value="Family A G protein-coupled receptor-like"/>
    <property type="match status" value="1"/>
</dbReference>
<evidence type="ECO:0000256" key="7">
    <source>
        <dbReference type="ARBA" id="ARBA00023224"/>
    </source>
</evidence>
<feature type="transmembrane region" description="Helical" evidence="9">
    <location>
        <begin position="53"/>
        <end position="78"/>
    </location>
</feature>
<sequence>MEEEALKPNISSYLSWMLMNSFHFPDNYTLDDFLKVAVEYKDTDHWFNGGEELILVLCFCIVILAGLTGNIIVCLIICRSGGLKSTRNWYLLNLAISDISACAFCIPFMLVRLTLKNWQLGWFMCKLVPTLQTTYVFVSTFTILAIAVDRYQAIVCSSGRDVKKQRTKYVLPIIWITSVSFALPLFVAHVIEDAYGISGYVMYSICREKWESNGSLWCYTVAVLIIQYLSPVIAIVALHVKICKFLHTRVHERQVTQRELHRVRRNVVRHKKNMILLTTIAIAFAVTWLPMSLVNLLADFDYRLFARMDFPLIHAVCLLIAFTSVCINPVVYGWFNTNIRRDFGKWCRASYTCGKGFRNLDINEEHSPRCRTRDFDSTTIGMSTMNTNHLTITLEKRGDKFVITDGLSNN</sequence>
<dbReference type="CDD" id="cd15203">
    <property type="entry name" value="7tmA_NPYR-like"/>
    <property type="match status" value="1"/>
</dbReference>
<dbReference type="Gene3D" id="1.20.1070.10">
    <property type="entry name" value="Rhodopsin 7-helix transmembrane proteins"/>
    <property type="match status" value="1"/>
</dbReference>
<name>A0AAN8K1E8_PATCE</name>
<dbReference type="InterPro" id="IPR000276">
    <property type="entry name" value="GPCR_Rhodpsn"/>
</dbReference>
<feature type="domain" description="G-protein coupled receptors family 1 profile" evidence="10">
    <location>
        <begin position="69"/>
        <end position="332"/>
    </location>
</feature>
<evidence type="ECO:0000256" key="2">
    <source>
        <dbReference type="ARBA" id="ARBA00022692"/>
    </source>
</evidence>
<dbReference type="PROSITE" id="PS50262">
    <property type="entry name" value="G_PROTEIN_RECEP_F1_2"/>
    <property type="match status" value="1"/>
</dbReference>
<feature type="transmembrane region" description="Helical" evidence="9">
    <location>
        <begin position="90"/>
        <end position="110"/>
    </location>
</feature>
<feature type="transmembrane region" description="Helical" evidence="9">
    <location>
        <begin position="130"/>
        <end position="148"/>
    </location>
</feature>
<dbReference type="GO" id="GO:0016020">
    <property type="term" value="C:membrane"/>
    <property type="evidence" value="ECO:0007669"/>
    <property type="project" value="UniProtKB-SubCell"/>
</dbReference>
<organism evidence="11 12">
    <name type="scientific">Patella caerulea</name>
    <name type="common">Rayed Mediterranean limpet</name>
    <dbReference type="NCBI Taxonomy" id="87958"/>
    <lineage>
        <taxon>Eukaryota</taxon>
        <taxon>Metazoa</taxon>
        <taxon>Spiralia</taxon>
        <taxon>Lophotrochozoa</taxon>
        <taxon>Mollusca</taxon>
        <taxon>Gastropoda</taxon>
        <taxon>Patellogastropoda</taxon>
        <taxon>Patelloidea</taxon>
        <taxon>Patellidae</taxon>
        <taxon>Patella</taxon>
    </lineage>
</organism>
<proteinExistence type="inferred from homology"/>
<evidence type="ECO:0000256" key="6">
    <source>
        <dbReference type="ARBA" id="ARBA00023170"/>
    </source>
</evidence>
<dbReference type="GO" id="GO:0004930">
    <property type="term" value="F:G protein-coupled receptor activity"/>
    <property type="evidence" value="ECO:0007669"/>
    <property type="project" value="UniProtKB-KW"/>
</dbReference>
<accession>A0AAN8K1E8</accession>
<dbReference type="InterPro" id="IPR017452">
    <property type="entry name" value="GPCR_Rhodpsn_7TM"/>
</dbReference>
<evidence type="ECO:0000313" key="11">
    <source>
        <dbReference type="EMBL" id="KAK6186532.1"/>
    </source>
</evidence>
<comment type="caution">
    <text evidence="11">The sequence shown here is derived from an EMBL/GenBank/DDBJ whole genome shotgun (WGS) entry which is preliminary data.</text>
</comment>
<feature type="transmembrane region" description="Helical" evidence="9">
    <location>
        <begin position="274"/>
        <end position="298"/>
    </location>
</feature>
<dbReference type="PRINTS" id="PR00237">
    <property type="entry name" value="GPCRRHODOPSN"/>
</dbReference>
<evidence type="ECO:0000256" key="3">
    <source>
        <dbReference type="ARBA" id="ARBA00022989"/>
    </source>
</evidence>
<dbReference type="AlphaFoldDB" id="A0AAN8K1E8"/>
<evidence type="ECO:0000256" key="1">
    <source>
        <dbReference type="ARBA" id="ARBA00004141"/>
    </source>
</evidence>
<keyword evidence="6 8" id="KW-0675">Receptor</keyword>
<gene>
    <name evidence="11" type="ORF">SNE40_008553</name>
</gene>